<dbReference type="PATRIC" id="fig|1610491.3.peg.658"/>
<dbReference type="Proteomes" id="UP000050580">
    <property type="component" value="Unassembled WGS sequence"/>
</dbReference>
<accession>A0A0U1Q1W3</accession>
<evidence type="ECO:0000313" key="2">
    <source>
        <dbReference type="Proteomes" id="UP000050580"/>
    </source>
</evidence>
<reference evidence="1 2" key="1">
    <citation type="submission" date="2015-05" db="EMBL/GenBank/DDBJ databases">
        <title>Draft genome sequence of Lampropedia sp. CT6, isolated from the microbial mat of a hot water spring, located at Manikaran, India.</title>
        <authorList>
            <person name="Tripathi C."/>
            <person name="Rani P."/>
            <person name="Mahato N.K."/>
            <person name="Lal R."/>
        </authorList>
    </citation>
    <scope>NUCLEOTIDE SEQUENCE [LARGE SCALE GENOMIC DNA]</scope>
    <source>
        <strain evidence="1 2">CT6</strain>
    </source>
</reference>
<evidence type="ECO:0008006" key="3">
    <source>
        <dbReference type="Google" id="ProtNLM"/>
    </source>
</evidence>
<proteinExistence type="predicted"/>
<evidence type="ECO:0000313" key="1">
    <source>
        <dbReference type="EMBL" id="KKW68764.1"/>
    </source>
</evidence>
<comment type="caution">
    <text evidence="1">The sequence shown here is derived from an EMBL/GenBank/DDBJ whole genome shotgun (WGS) entry which is preliminary data.</text>
</comment>
<organism evidence="1 2">
    <name type="scientific">Lampropedia cohaerens</name>
    <dbReference type="NCBI Taxonomy" id="1610491"/>
    <lineage>
        <taxon>Bacteria</taxon>
        <taxon>Pseudomonadati</taxon>
        <taxon>Pseudomonadota</taxon>
        <taxon>Betaproteobacteria</taxon>
        <taxon>Burkholderiales</taxon>
        <taxon>Comamonadaceae</taxon>
        <taxon>Lampropedia</taxon>
    </lineage>
</organism>
<dbReference type="EMBL" id="LBNQ01000013">
    <property type="protein sequence ID" value="KKW68764.1"/>
    <property type="molecule type" value="Genomic_DNA"/>
</dbReference>
<dbReference type="STRING" id="1610491.AAV94_03145"/>
<keyword evidence="2" id="KW-1185">Reference proteome</keyword>
<dbReference type="AlphaFoldDB" id="A0A0U1Q1W3"/>
<dbReference type="RefSeq" id="WP_046740883.1">
    <property type="nucleotide sequence ID" value="NZ_LBNQ01000013.1"/>
</dbReference>
<dbReference type="InterPro" id="IPR014993">
    <property type="entry name" value="DUF1841"/>
</dbReference>
<protein>
    <recommendedName>
        <fullName evidence="3">DUF1841 domain-containing protein</fullName>
    </recommendedName>
</protein>
<gene>
    <name evidence="1" type="ORF">AAV94_03145</name>
</gene>
<sequence length="145" mass="16240">MFQPSQEEVRRFFCSVYAKAQAGAPMEAIETLASLWIAEHPEYHADLADADAAVARHYDASADGRSNPFLHLSMHLSISEQCSIDQPAGIRQAVELLASRLDSLHEAHHAVMECLQEMLWQSQVHQRPPDGAAYVEAVQRRATRF</sequence>
<dbReference type="Pfam" id="PF08897">
    <property type="entry name" value="DUF1841"/>
    <property type="match status" value="1"/>
</dbReference>
<dbReference type="OrthoDB" id="9789432at2"/>
<name>A0A0U1Q1W3_9BURK</name>